<dbReference type="AlphaFoldDB" id="M2NEY5"/>
<evidence type="ECO:0000313" key="1">
    <source>
        <dbReference type="EMBL" id="EMC97824.1"/>
    </source>
</evidence>
<name>M2NEY5_BAUPA</name>
<dbReference type="OMA" id="SEAIWAQ"/>
<dbReference type="KEGG" id="bcom:BAUCODRAFT_66397"/>
<reference evidence="1 2" key="1">
    <citation type="journal article" date="2012" name="PLoS Pathog.">
        <title>Diverse lifestyles and strategies of plant pathogenesis encoded in the genomes of eighteen Dothideomycetes fungi.</title>
        <authorList>
            <person name="Ohm R.A."/>
            <person name="Feau N."/>
            <person name="Henrissat B."/>
            <person name="Schoch C.L."/>
            <person name="Horwitz B.A."/>
            <person name="Barry K.W."/>
            <person name="Condon B.J."/>
            <person name="Copeland A.C."/>
            <person name="Dhillon B."/>
            <person name="Glaser F."/>
            <person name="Hesse C.N."/>
            <person name="Kosti I."/>
            <person name="LaButti K."/>
            <person name="Lindquist E.A."/>
            <person name="Lucas S."/>
            <person name="Salamov A.A."/>
            <person name="Bradshaw R.E."/>
            <person name="Ciuffetti L."/>
            <person name="Hamelin R.C."/>
            <person name="Kema G.H.J."/>
            <person name="Lawrence C."/>
            <person name="Scott J.A."/>
            <person name="Spatafora J.W."/>
            <person name="Turgeon B.G."/>
            <person name="de Wit P.J.G.M."/>
            <person name="Zhong S."/>
            <person name="Goodwin S.B."/>
            <person name="Grigoriev I.V."/>
        </authorList>
    </citation>
    <scope>NUCLEOTIDE SEQUENCE [LARGE SCALE GENOMIC DNA]</scope>
    <source>
        <strain evidence="1 2">UAMH 10762</strain>
    </source>
</reference>
<dbReference type="GeneID" id="19116278"/>
<organism evidence="1 2">
    <name type="scientific">Baudoinia panamericana (strain UAMH 10762)</name>
    <name type="common">Angels' share fungus</name>
    <name type="synonym">Baudoinia compniacensis (strain UAMH 10762)</name>
    <dbReference type="NCBI Taxonomy" id="717646"/>
    <lineage>
        <taxon>Eukaryota</taxon>
        <taxon>Fungi</taxon>
        <taxon>Dikarya</taxon>
        <taxon>Ascomycota</taxon>
        <taxon>Pezizomycotina</taxon>
        <taxon>Dothideomycetes</taxon>
        <taxon>Dothideomycetidae</taxon>
        <taxon>Mycosphaerellales</taxon>
        <taxon>Teratosphaeriaceae</taxon>
        <taxon>Baudoinia</taxon>
    </lineage>
</organism>
<dbReference type="EMBL" id="KB445553">
    <property type="protein sequence ID" value="EMC97824.1"/>
    <property type="molecule type" value="Genomic_DNA"/>
</dbReference>
<dbReference type="eggNOG" id="ENOG502SD8H">
    <property type="taxonomic scope" value="Eukaryota"/>
</dbReference>
<gene>
    <name evidence="1" type="ORF">BAUCODRAFT_66397</name>
</gene>
<sequence length="150" mass="16786">MSHPQPPQRQPTPSETESYLRAVHYVALTALVACPALALIPPRKFDLYTLGLVGTTAISANYLTREQTGRSIWQHVSGQRKPVLGSLPPTEQANLNRELHHAQAWKAQREKEIQDDLDVGKGFGEMITDQIWEVWNGGKKTSEDGTDDER</sequence>
<accession>M2NEY5</accession>
<protein>
    <submittedName>
        <fullName evidence="1">Uncharacterized protein</fullName>
    </submittedName>
</protein>
<dbReference type="OrthoDB" id="5411041at2759"/>
<dbReference type="RefSeq" id="XP_007674593.1">
    <property type="nucleotide sequence ID" value="XM_007676403.1"/>
</dbReference>
<keyword evidence="2" id="KW-1185">Reference proteome</keyword>
<proteinExistence type="predicted"/>
<dbReference type="HOGENOM" id="CLU_090064_1_0_1"/>
<evidence type="ECO:0000313" key="2">
    <source>
        <dbReference type="Proteomes" id="UP000011761"/>
    </source>
</evidence>
<dbReference type="Proteomes" id="UP000011761">
    <property type="component" value="Unassembled WGS sequence"/>
</dbReference>